<name>A0A166W8D4_9AGAM</name>
<proteinExistence type="predicted"/>
<organism evidence="1">
    <name type="scientific">Athelia psychrophila</name>
    <dbReference type="NCBI Taxonomy" id="1759441"/>
    <lineage>
        <taxon>Eukaryota</taxon>
        <taxon>Fungi</taxon>
        <taxon>Dikarya</taxon>
        <taxon>Basidiomycota</taxon>
        <taxon>Agaricomycotina</taxon>
        <taxon>Agaricomycetes</taxon>
        <taxon>Agaricomycetidae</taxon>
        <taxon>Atheliales</taxon>
        <taxon>Atheliaceae</taxon>
        <taxon>Athelia</taxon>
    </lineage>
</organism>
<evidence type="ECO:0000313" key="1">
    <source>
        <dbReference type="EMBL" id="KZP33490.1"/>
    </source>
</evidence>
<reference evidence="1" key="1">
    <citation type="journal article" date="2016" name="Mol. Biol. Evol.">
        <title>Comparative Genomics of Early-Diverging Mushroom-Forming Fungi Provides Insights into the Origins of Lignocellulose Decay Capabilities.</title>
        <authorList>
            <person name="Nagy L.G."/>
            <person name="Riley R."/>
            <person name="Tritt A."/>
            <person name="Adam C."/>
            <person name="Daum C."/>
            <person name="Floudas D."/>
            <person name="Sun H."/>
            <person name="Yadav J.S."/>
            <person name="Pangilinan J."/>
            <person name="Larsson K.H."/>
            <person name="Matsuura K."/>
            <person name="Barry K."/>
            <person name="Labutti K."/>
            <person name="Kuo R."/>
            <person name="Ohm R.A."/>
            <person name="Bhattacharya S.S."/>
            <person name="Shirouzu T."/>
            <person name="Yoshinaga Y."/>
            <person name="Martin F.M."/>
            <person name="Grigoriev I.V."/>
            <person name="Hibbett D.S."/>
        </authorList>
    </citation>
    <scope>NUCLEOTIDE SEQUENCE [LARGE SCALE GENOMIC DNA]</scope>
    <source>
        <strain evidence="1">CBS 109695</strain>
    </source>
</reference>
<dbReference type="EMBL" id="KV417482">
    <property type="protein sequence ID" value="KZP33490.1"/>
    <property type="molecule type" value="Genomic_DNA"/>
</dbReference>
<dbReference type="AlphaFoldDB" id="A0A166W8D4"/>
<accession>A0A166W8D4</accession>
<protein>
    <submittedName>
        <fullName evidence="1">Uncharacterized protein</fullName>
    </submittedName>
</protein>
<gene>
    <name evidence="1" type="ORF">FIBSPDRAFT_308331</name>
</gene>
<sequence>MFWKPDLWPRFVRENFLLTGGRCPPPIFMHSLLVILLSLRSVTRALVSLWRISPIILTCFLALGACPEKFLYSSSGKALRLRR</sequence>